<reference evidence="1 2" key="1">
    <citation type="journal article" date="2019" name="Sci. Rep.">
        <title>Orb-weaving spider Araneus ventricosus genome elucidates the spidroin gene catalogue.</title>
        <authorList>
            <person name="Kono N."/>
            <person name="Nakamura H."/>
            <person name="Ohtoshi R."/>
            <person name="Moran D.A.P."/>
            <person name="Shinohara A."/>
            <person name="Yoshida Y."/>
            <person name="Fujiwara M."/>
            <person name="Mori M."/>
            <person name="Tomita M."/>
            <person name="Arakawa K."/>
        </authorList>
    </citation>
    <scope>NUCLEOTIDE SEQUENCE [LARGE SCALE GENOMIC DNA]</scope>
</reference>
<dbReference type="EMBL" id="BGPR01001343">
    <property type="protein sequence ID" value="GBM51585.1"/>
    <property type="molecule type" value="Genomic_DNA"/>
</dbReference>
<dbReference type="Proteomes" id="UP000499080">
    <property type="component" value="Unassembled WGS sequence"/>
</dbReference>
<accession>A0A4Y2GFT1</accession>
<organism evidence="1 2">
    <name type="scientific">Araneus ventricosus</name>
    <name type="common">Orbweaver spider</name>
    <name type="synonym">Epeira ventricosa</name>
    <dbReference type="NCBI Taxonomy" id="182803"/>
    <lineage>
        <taxon>Eukaryota</taxon>
        <taxon>Metazoa</taxon>
        <taxon>Ecdysozoa</taxon>
        <taxon>Arthropoda</taxon>
        <taxon>Chelicerata</taxon>
        <taxon>Arachnida</taxon>
        <taxon>Araneae</taxon>
        <taxon>Araneomorphae</taxon>
        <taxon>Entelegynae</taxon>
        <taxon>Araneoidea</taxon>
        <taxon>Araneidae</taxon>
        <taxon>Araneus</taxon>
    </lineage>
</organism>
<protein>
    <submittedName>
        <fullName evidence="1">Uncharacterized protein</fullName>
    </submittedName>
</protein>
<dbReference type="AlphaFoldDB" id="A0A4Y2GFT1"/>
<comment type="caution">
    <text evidence="1">The sequence shown here is derived from an EMBL/GenBank/DDBJ whole genome shotgun (WGS) entry which is preliminary data.</text>
</comment>
<keyword evidence="2" id="KW-1185">Reference proteome</keyword>
<name>A0A4Y2GFT1_ARAVE</name>
<proteinExistence type="predicted"/>
<gene>
    <name evidence="1" type="ORF">AVEN_827_1</name>
</gene>
<sequence length="139" mass="16328">MTAVNSIIYEMHGKQLINKICNVWRSTVLHENCANHTCTLLKCRNNVVAQKKFITHTIDGTGNRTRRTYLLEKEWPYGKRCRKPAPNSYFFGMKWYWLMSERIFHCPYSAILSIDISVDWTGKLVLSVKKMFHGHILMC</sequence>
<evidence type="ECO:0000313" key="2">
    <source>
        <dbReference type="Proteomes" id="UP000499080"/>
    </source>
</evidence>
<evidence type="ECO:0000313" key="1">
    <source>
        <dbReference type="EMBL" id="GBM51585.1"/>
    </source>
</evidence>